<dbReference type="InterPro" id="IPR036273">
    <property type="entry name" value="CRAL/TRIO_N_dom_sf"/>
</dbReference>
<evidence type="ECO:0000259" key="1">
    <source>
        <dbReference type="PROSITE" id="PS50191"/>
    </source>
</evidence>
<organism evidence="2 3">
    <name type="scientific">Gryllus longicercus</name>
    <dbReference type="NCBI Taxonomy" id="2509291"/>
    <lineage>
        <taxon>Eukaryota</taxon>
        <taxon>Metazoa</taxon>
        <taxon>Ecdysozoa</taxon>
        <taxon>Arthropoda</taxon>
        <taxon>Hexapoda</taxon>
        <taxon>Insecta</taxon>
        <taxon>Pterygota</taxon>
        <taxon>Neoptera</taxon>
        <taxon>Polyneoptera</taxon>
        <taxon>Orthoptera</taxon>
        <taxon>Ensifera</taxon>
        <taxon>Gryllidea</taxon>
        <taxon>Grylloidea</taxon>
        <taxon>Gryllidae</taxon>
        <taxon>Gryllinae</taxon>
        <taxon>Gryllus</taxon>
    </lineage>
</organism>
<gene>
    <name evidence="2" type="ORF">R5R35_014034</name>
</gene>
<accession>A0AAN9ZEE7</accession>
<dbReference type="Gene3D" id="3.40.525.10">
    <property type="entry name" value="CRAL-TRIO lipid binding domain"/>
    <property type="match status" value="1"/>
</dbReference>
<dbReference type="GO" id="GO:0016020">
    <property type="term" value="C:membrane"/>
    <property type="evidence" value="ECO:0007669"/>
    <property type="project" value="TreeGrafter"/>
</dbReference>
<evidence type="ECO:0000313" key="2">
    <source>
        <dbReference type="EMBL" id="KAK7871767.1"/>
    </source>
</evidence>
<dbReference type="Gene3D" id="1.20.5.1200">
    <property type="entry name" value="Alpha-tocopherol transfer"/>
    <property type="match status" value="1"/>
</dbReference>
<feature type="domain" description="CRAL-TRIO" evidence="1">
    <location>
        <begin position="44"/>
        <end position="208"/>
    </location>
</feature>
<dbReference type="PANTHER" id="PTHR10174:SF213">
    <property type="entry name" value="CRAL-TRIO DOMAIN-CONTAINING PROTEIN"/>
    <property type="match status" value="1"/>
</dbReference>
<dbReference type="CDD" id="cd00170">
    <property type="entry name" value="SEC14"/>
    <property type="match status" value="1"/>
</dbReference>
<dbReference type="Proteomes" id="UP001378592">
    <property type="component" value="Unassembled WGS sequence"/>
</dbReference>
<protein>
    <recommendedName>
        <fullName evidence="1">CRAL-TRIO domain-containing protein</fullName>
    </recommendedName>
</protein>
<dbReference type="InterPro" id="IPR001251">
    <property type="entry name" value="CRAL-TRIO_dom"/>
</dbReference>
<sequence length="225" mass="25881">MTDLELAIFLHSNYYDLEKTKVCIDKYFTIRTDMPEVFGNRDVLQAVNAEQGKFAMFAELPQRHKGNRIVALALQPVDDLSSMVSSRLAFMGLAMMDVLIRNWPICPGYVFIMDARNLRFGHIFKTSISMLRKIAIYTQEAEPIRMKEVHVINMNYLGEKILFLLKPFLGKELQKVLHFHSGAMEAFYEAFPKDVLPQEFGGTSGLLLDYHSQSKSIAVRIYFKN</sequence>
<dbReference type="SUPFAM" id="SSF46938">
    <property type="entry name" value="CRAL/TRIO N-terminal domain"/>
    <property type="match status" value="1"/>
</dbReference>
<dbReference type="SUPFAM" id="SSF52087">
    <property type="entry name" value="CRAL/TRIO domain"/>
    <property type="match status" value="1"/>
</dbReference>
<dbReference type="PROSITE" id="PS50191">
    <property type="entry name" value="CRAL_TRIO"/>
    <property type="match status" value="1"/>
</dbReference>
<evidence type="ECO:0000313" key="3">
    <source>
        <dbReference type="Proteomes" id="UP001378592"/>
    </source>
</evidence>
<keyword evidence="3" id="KW-1185">Reference proteome</keyword>
<dbReference type="AlphaFoldDB" id="A0AAN9ZEE7"/>
<dbReference type="GO" id="GO:1902936">
    <property type="term" value="F:phosphatidylinositol bisphosphate binding"/>
    <property type="evidence" value="ECO:0007669"/>
    <property type="project" value="TreeGrafter"/>
</dbReference>
<reference evidence="2 3" key="1">
    <citation type="submission" date="2024-03" db="EMBL/GenBank/DDBJ databases">
        <title>The genome assembly and annotation of the cricket Gryllus longicercus Weissman &amp; Gray.</title>
        <authorList>
            <person name="Szrajer S."/>
            <person name="Gray D."/>
            <person name="Ylla G."/>
        </authorList>
    </citation>
    <scope>NUCLEOTIDE SEQUENCE [LARGE SCALE GENOMIC DNA]</scope>
    <source>
        <strain evidence="2">DAG 2021-001</strain>
        <tissue evidence="2">Whole body minus gut</tissue>
    </source>
</reference>
<dbReference type="Pfam" id="PF00650">
    <property type="entry name" value="CRAL_TRIO"/>
    <property type="match status" value="1"/>
</dbReference>
<name>A0AAN9ZEE7_9ORTH</name>
<proteinExistence type="predicted"/>
<dbReference type="PANTHER" id="PTHR10174">
    <property type="entry name" value="ALPHA-TOCOPHEROL TRANSFER PROTEIN-RELATED"/>
    <property type="match status" value="1"/>
</dbReference>
<dbReference type="EMBL" id="JAZDUA010000034">
    <property type="protein sequence ID" value="KAK7871767.1"/>
    <property type="molecule type" value="Genomic_DNA"/>
</dbReference>
<dbReference type="PRINTS" id="PR00180">
    <property type="entry name" value="CRETINALDHBP"/>
</dbReference>
<dbReference type="InterPro" id="IPR036865">
    <property type="entry name" value="CRAL-TRIO_dom_sf"/>
</dbReference>
<comment type="caution">
    <text evidence="2">The sequence shown here is derived from an EMBL/GenBank/DDBJ whole genome shotgun (WGS) entry which is preliminary data.</text>
</comment>